<gene>
    <name evidence="1" type="ordered locus">Dde_3766</name>
</gene>
<proteinExistence type="predicted"/>
<protein>
    <submittedName>
        <fullName evidence="1">Glutaredoxin</fullName>
    </submittedName>
</protein>
<dbReference type="HOGENOM" id="CLU_026126_11_3_7"/>
<dbReference type="NCBIfam" id="NF041114">
    <property type="entry name" value="gluta_UXX_star_1"/>
    <property type="match status" value="1"/>
</dbReference>
<accession>Q30UT8</accession>
<keyword evidence="2" id="KW-1185">Reference proteome</keyword>
<dbReference type="STRING" id="207559.Dde_3766"/>
<name>Q30UT8_OLEA2</name>
<evidence type="ECO:0000313" key="1">
    <source>
        <dbReference type="EMBL" id="ABB40558.1"/>
    </source>
</evidence>
<dbReference type="EMBL" id="CP000112">
    <property type="protein sequence ID" value="ABB40558.1"/>
    <property type="molecule type" value="Genomic_DNA"/>
</dbReference>
<dbReference type="AlphaFoldDB" id="Q30UT8"/>
<sequence length="73" mass="8067">MAESLIIYGKENCPHTRRAREAHPGHIFMDVQSSLTAMQNMLELSGGVRRVPVLALRTDKGEQLISVGYNKGS</sequence>
<dbReference type="KEGG" id="dde:Dde_3766"/>
<dbReference type="Proteomes" id="UP000002710">
    <property type="component" value="Chromosome"/>
</dbReference>
<dbReference type="eggNOG" id="COG0695">
    <property type="taxonomic scope" value="Bacteria"/>
</dbReference>
<evidence type="ECO:0000313" key="2">
    <source>
        <dbReference type="Proteomes" id="UP000002710"/>
    </source>
</evidence>
<organism evidence="1 2">
    <name type="scientific">Oleidesulfovibrio alaskensis (strain ATCC BAA-1058 / DSM 17464 / G20)</name>
    <name type="common">Desulfovibrio alaskensis</name>
    <dbReference type="NCBI Taxonomy" id="207559"/>
    <lineage>
        <taxon>Bacteria</taxon>
        <taxon>Pseudomonadati</taxon>
        <taxon>Thermodesulfobacteriota</taxon>
        <taxon>Desulfovibrionia</taxon>
        <taxon>Desulfovibrionales</taxon>
        <taxon>Desulfovibrionaceae</taxon>
        <taxon>Oleidesulfovibrio</taxon>
    </lineage>
</organism>
<reference evidence="1 2" key="1">
    <citation type="journal article" date="2011" name="J. Bacteriol.">
        <title>Complete genome sequence and updated annotation of Desulfovibrio alaskensis G20.</title>
        <authorList>
            <person name="Hauser L.J."/>
            <person name="Land M.L."/>
            <person name="Brown S.D."/>
            <person name="Larimer F."/>
            <person name="Keller K.L."/>
            <person name="Rapp-Giles B.J."/>
            <person name="Price M.N."/>
            <person name="Lin M."/>
            <person name="Bruce D.C."/>
            <person name="Detter J.C."/>
            <person name="Tapia R."/>
            <person name="Han C.S."/>
            <person name="Goodwin L.A."/>
            <person name="Cheng J.F."/>
            <person name="Pitluck S."/>
            <person name="Copeland A."/>
            <person name="Lucas S."/>
            <person name="Nolan M."/>
            <person name="Lapidus A.L."/>
            <person name="Palumbo A.V."/>
            <person name="Wall J.D."/>
        </authorList>
    </citation>
    <scope>NUCLEOTIDE SEQUENCE [LARGE SCALE GENOMIC DNA]</scope>
    <source>
        <strain evidence="2">ATCC BAA 1058 / DSM 17464 / G20</strain>
    </source>
</reference>